<gene>
    <name evidence="2" type="ORF">V5O48_006894</name>
</gene>
<sequence length="120" mass="13039">MNNLSEIKQLKFKRELWQDVCGAPGLTEPASSATSPSSASITPTKPLASKSRTSTFLVATSFPVPPKSKCTYGSPDSYPTFNLHLTKIQADMHHPLPQERRNNQDLDSGAGAFCLESNES</sequence>
<evidence type="ECO:0000313" key="3">
    <source>
        <dbReference type="Proteomes" id="UP001465976"/>
    </source>
</evidence>
<protein>
    <submittedName>
        <fullName evidence="2">Uncharacterized protein</fullName>
    </submittedName>
</protein>
<keyword evidence="3" id="KW-1185">Reference proteome</keyword>
<accession>A0ABR3FIA1</accession>
<dbReference type="EMBL" id="JBAHYK010000339">
    <property type="protein sequence ID" value="KAL0575075.1"/>
    <property type="molecule type" value="Genomic_DNA"/>
</dbReference>
<proteinExistence type="predicted"/>
<feature type="compositionally biased region" description="Low complexity" evidence="1">
    <location>
        <begin position="29"/>
        <end position="44"/>
    </location>
</feature>
<evidence type="ECO:0000313" key="2">
    <source>
        <dbReference type="EMBL" id="KAL0575075.1"/>
    </source>
</evidence>
<dbReference type="Proteomes" id="UP001465976">
    <property type="component" value="Unassembled WGS sequence"/>
</dbReference>
<feature type="compositionally biased region" description="Basic and acidic residues" evidence="1">
    <location>
        <begin position="91"/>
        <end position="104"/>
    </location>
</feature>
<feature type="region of interest" description="Disordered" evidence="1">
    <location>
        <begin position="91"/>
        <end position="120"/>
    </location>
</feature>
<comment type="caution">
    <text evidence="2">The sequence shown here is derived from an EMBL/GenBank/DDBJ whole genome shotgun (WGS) entry which is preliminary data.</text>
</comment>
<organism evidence="2 3">
    <name type="scientific">Marasmius crinis-equi</name>
    <dbReference type="NCBI Taxonomy" id="585013"/>
    <lineage>
        <taxon>Eukaryota</taxon>
        <taxon>Fungi</taxon>
        <taxon>Dikarya</taxon>
        <taxon>Basidiomycota</taxon>
        <taxon>Agaricomycotina</taxon>
        <taxon>Agaricomycetes</taxon>
        <taxon>Agaricomycetidae</taxon>
        <taxon>Agaricales</taxon>
        <taxon>Marasmiineae</taxon>
        <taxon>Marasmiaceae</taxon>
        <taxon>Marasmius</taxon>
    </lineage>
</organism>
<evidence type="ECO:0000256" key="1">
    <source>
        <dbReference type="SAM" id="MobiDB-lite"/>
    </source>
</evidence>
<reference evidence="2 3" key="1">
    <citation type="submission" date="2024-02" db="EMBL/GenBank/DDBJ databases">
        <title>A draft genome for the cacao thread blight pathogen Marasmius crinis-equi.</title>
        <authorList>
            <person name="Cohen S.P."/>
            <person name="Baruah I.K."/>
            <person name="Amoako-Attah I."/>
            <person name="Bukari Y."/>
            <person name="Meinhardt L.W."/>
            <person name="Bailey B.A."/>
        </authorList>
    </citation>
    <scope>NUCLEOTIDE SEQUENCE [LARGE SCALE GENOMIC DNA]</scope>
    <source>
        <strain evidence="2 3">GH-76</strain>
    </source>
</reference>
<name>A0ABR3FIA1_9AGAR</name>
<feature type="region of interest" description="Disordered" evidence="1">
    <location>
        <begin position="23"/>
        <end position="52"/>
    </location>
</feature>